<dbReference type="STRING" id="699431.SY89_02009"/>
<proteinExistence type="predicted"/>
<keyword evidence="3" id="KW-0830">Ubiquinone</keyword>
<feature type="region of interest" description="Disordered" evidence="1">
    <location>
        <begin position="1"/>
        <end position="32"/>
    </location>
</feature>
<evidence type="ECO:0000313" key="4">
    <source>
        <dbReference type="Proteomes" id="UP000050535"/>
    </source>
</evidence>
<gene>
    <name evidence="3" type="ORF">SY89_02009</name>
</gene>
<dbReference type="SUPFAM" id="SSF53335">
    <property type="entry name" value="S-adenosyl-L-methionine-dependent methyltransferases"/>
    <property type="match status" value="1"/>
</dbReference>
<name>A0A0P7FW06_9EURY</name>
<dbReference type="Proteomes" id="UP000050535">
    <property type="component" value="Unassembled WGS sequence"/>
</dbReference>
<dbReference type="GO" id="GO:0008168">
    <property type="term" value="F:methyltransferase activity"/>
    <property type="evidence" value="ECO:0007669"/>
    <property type="project" value="UniProtKB-KW"/>
</dbReference>
<evidence type="ECO:0000313" key="3">
    <source>
        <dbReference type="EMBL" id="KPN31266.1"/>
    </source>
</evidence>
<dbReference type="AlphaFoldDB" id="A0A0P7FW06"/>
<organism evidence="3 4">
    <name type="scientific">Halolamina pelagica</name>
    <dbReference type="NCBI Taxonomy" id="699431"/>
    <lineage>
        <taxon>Archaea</taxon>
        <taxon>Methanobacteriati</taxon>
        <taxon>Methanobacteriota</taxon>
        <taxon>Stenosarchaea group</taxon>
        <taxon>Halobacteria</taxon>
        <taxon>Halobacteriales</taxon>
        <taxon>Haloferacaceae</taxon>
    </lineage>
</organism>
<dbReference type="GO" id="GO:0032259">
    <property type="term" value="P:methylation"/>
    <property type="evidence" value="ECO:0007669"/>
    <property type="project" value="UniProtKB-KW"/>
</dbReference>
<dbReference type="RefSeq" id="WP_054583947.1">
    <property type="nucleotide sequence ID" value="NZ_LGUC01000001.1"/>
</dbReference>
<keyword evidence="3" id="KW-0808">Transferase</keyword>
<dbReference type="EMBL" id="LGUC01000001">
    <property type="protein sequence ID" value="KPN31266.1"/>
    <property type="molecule type" value="Genomic_DNA"/>
</dbReference>
<dbReference type="PANTHER" id="PTHR43591:SF110">
    <property type="entry name" value="RHODANESE DOMAIN-CONTAINING PROTEIN"/>
    <property type="match status" value="1"/>
</dbReference>
<accession>A0A0P7FW06</accession>
<evidence type="ECO:0000259" key="2">
    <source>
        <dbReference type="Pfam" id="PF13649"/>
    </source>
</evidence>
<evidence type="ECO:0000256" key="1">
    <source>
        <dbReference type="SAM" id="MobiDB-lite"/>
    </source>
</evidence>
<dbReference type="InterPro" id="IPR029063">
    <property type="entry name" value="SAM-dependent_MTases_sf"/>
</dbReference>
<feature type="domain" description="Methyltransferase" evidence="2">
    <location>
        <begin position="46"/>
        <end position="134"/>
    </location>
</feature>
<keyword evidence="4" id="KW-1185">Reference proteome</keyword>
<protein>
    <submittedName>
        <fullName evidence="3">Ubiquinone/menaquinone biosynthesis methyltransferase</fullName>
    </submittedName>
</protein>
<dbReference type="CDD" id="cd02440">
    <property type="entry name" value="AdoMet_MTases"/>
    <property type="match status" value="1"/>
</dbReference>
<sequence length="203" mass="22536">MDERRSTVRTGYDAMAATYDDQRTSDPAENDGLQTLRESLPASPRVLDLGCGAGAGPLEFLPAERAVGLDFSSEQLRLARDRVDADLVAGELTTLPFEADSFDAVTAFYSVIHLPIDAHADCYEEVARVLKPGGEFLFSIGDDWAGENDDWLDTGERMVWSFPPLSETEQLLAAAGLTVEDRYAVESRMDDVEWPFLRCRHRD</sequence>
<comment type="caution">
    <text evidence="3">The sequence shown here is derived from an EMBL/GenBank/DDBJ whole genome shotgun (WGS) entry which is preliminary data.</text>
</comment>
<keyword evidence="3" id="KW-0489">Methyltransferase</keyword>
<dbReference type="Pfam" id="PF13649">
    <property type="entry name" value="Methyltransf_25"/>
    <property type="match status" value="1"/>
</dbReference>
<dbReference type="PANTHER" id="PTHR43591">
    <property type="entry name" value="METHYLTRANSFERASE"/>
    <property type="match status" value="1"/>
</dbReference>
<dbReference type="OrthoDB" id="8915at2157"/>
<reference evidence="4" key="1">
    <citation type="submission" date="2013-11" db="EMBL/GenBank/DDBJ databases">
        <authorList>
            <person name="Hoang H.T."/>
            <person name="Killian M.L."/>
            <person name="Madson D.M."/>
            <person name="Arruda P.H.E."/>
            <person name="Sun D."/>
            <person name="Schwartz K.J."/>
            <person name="Yoon K."/>
        </authorList>
    </citation>
    <scope>NUCLEOTIDE SEQUENCE [LARGE SCALE GENOMIC DNA]</scope>
    <source>
        <strain evidence="4">CDK2</strain>
    </source>
</reference>
<dbReference type="Gene3D" id="3.40.50.150">
    <property type="entry name" value="Vaccinia Virus protein VP39"/>
    <property type="match status" value="1"/>
</dbReference>
<dbReference type="InterPro" id="IPR041698">
    <property type="entry name" value="Methyltransf_25"/>
</dbReference>